<proteinExistence type="predicted"/>
<feature type="compositionally biased region" description="Basic and acidic residues" evidence="1">
    <location>
        <begin position="142"/>
        <end position="151"/>
    </location>
</feature>
<feature type="compositionally biased region" description="Basic and acidic residues" evidence="1">
    <location>
        <begin position="94"/>
        <end position="112"/>
    </location>
</feature>
<dbReference type="Proteomes" id="UP000887569">
    <property type="component" value="Unplaced"/>
</dbReference>
<organism evidence="2 3">
    <name type="scientific">Parascaris univalens</name>
    <name type="common">Nematode worm</name>
    <dbReference type="NCBI Taxonomy" id="6257"/>
    <lineage>
        <taxon>Eukaryota</taxon>
        <taxon>Metazoa</taxon>
        <taxon>Ecdysozoa</taxon>
        <taxon>Nematoda</taxon>
        <taxon>Chromadorea</taxon>
        <taxon>Rhabditida</taxon>
        <taxon>Spirurina</taxon>
        <taxon>Ascaridomorpha</taxon>
        <taxon>Ascaridoidea</taxon>
        <taxon>Ascarididae</taxon>
        <taxon>Parascaris</taxon>
    </lineage>
</organism>
<keyword evidence="2" id="KW-1185">Reference proteome</keyword>
<dbReference type="WBParaSite" id="PgR035X_g041_t04">
    <property type="protein sequence ID" value="PgR035X_g041_t04"/>
    <property type="gene ID" value="PgR035X_g041"/>
</dbReference>
<name>A0A915BDA7_PARUN</name>
<feature type="compositionally biased region" description="Polar residues" evidence="1">
    <location>
        <begin position="83"/>
        <end position="93"/>
    </location>
</feature>
<protein>
    <submittedName>
        <fullName evidence="3">SAM domain-containing protein</fullName>
    </submittedName>
</protein>
<evidence type="ECO:0000313" key="3">
    <source>
        <dbReference type="WBParaSite" id="PgR035X_g041_t04"/>
    </source>
</evidence>
<accession>A0A915BDA7</accession>
<feature type="compositionally biased region" description="Basic and acidic residues" evidence="1">
    <location>
        <begin position="120"/>
        <end position="133"/>
    </location>
</feature>
<evidence type="ECO:0000256" key="1">
    <source>
        <dbReference type="SAM" id="MobiDB-lite"/>
    </source>
</evidence>
<feature type="region of interest" description="Disordered" evidence="1">
    <location>
        <begin position="70"/>
        <end position="151"/>
    </location>
</feature>
<dbReference type="AlphaFoldDB" id="A0A915BDA7"/>
<sequence>VTGECKDALDVRVLFMKEADRYYRKAGRKGRIIHLIEGFEIEESDEPFICDPPLRVDDWIPVEIIDKIRLSKSPESPSKRIAASSTNNDAQSPNEKKGKVETPPKGSKDISKKQRNKTPVSKDENRDSRSSSEKKKRKRKTNERLSNRLMF</sequence>
<evidence type="ECO:0000313" key="2">
    <source>
        <dbReference type="Proteomes" id="UP000887569"/>
    </source>
</evidence>
<reference evidence="3" key="1">
    <citation type="submission" date="2022-11" db="UniProtKB">
        <authorList>
            <consortium name="WormBaseParasite"/>
        </authorList>
    </citation>
    <scope>IDENTIFICATION</scope>
</reference>